<evidence type="ECO:0000313" key="2">
    <source>
        <dbReference type="EMBL" id="CAC5433834.1"/>
    </source>
</evidence>
<dbReference type="VEuPathDB" id="TriTrypDB:LdCL_340032800"/>
<dbReference type="Proteomes" id="UP000601710">
    <property type="component" value="Chromosome 34"/>
</dbReference>
<feature type="compositionally biased region" description="Low complexity" evidence="1">
    <location>
        <begin position="564"/>
        <end position="581"/>
    </location>
</feature>
<sequence>MTNTHTHSPMTCAPQVHHSAPNILAFHESHHDLIKGTLAPDLHGNLPRHLRSVILQTNRAPFRLPATGAPRSSPYRTPQWTELSECIREVSPPPFPDEDVRRLAGSRAEPLSHSPSTTMSLPGYAVVRRLADLSQASDVDPAAITAALREAERVLEVPMDAGTNREYARCSGAMIAERSTDEERLPLSRGRATSSVASSASARLREEDAQSRCPRHHHEHPRHQRHHCDGSRALSPEHVTAASGLGAASCFHSSSPWGWPAPAPVLSGSPAPPRPAPTATNSPANNHAGPHASSSTAGVLDPTLRWYDVYYAWMFYYQQLYAAQALQERQRQRAKRGKREKRESHRTPHGRHAVSRAASSGPEASMGNQEDGTHYAHVLRQPRAVARVERGGGPEGAVRSMSEASVSMSAQPIRHHCPISPPKPSTHTRASQTPRVPGEKNAKGDDRAARLRAELRRLEEEYATLSSSLADVEGDEAQPPTCADGRIRHFAAASAAGATIARPQPACPPAPAEARAQRGKWLDSRDDVGPTSHRGSAAPAETWQALSERQRNETFHSMARVRASRGPSPQPLSRQRPQWRH</sequence>
<feature type="compositionally biased region" description="Polar residues" evidence="1">
    <location>
        <begin position="425"/>
        <end position="434"/>
    </location>
</feature>
<evidence type="ECO:0000256" key="1">
    <source>
        <dbReference type="SAM" id="MobiDB-lite"/>
    </source>
</evidence>
<feature type="region of interest" description="Disordered" evidence="1">
    <location>
        <begin position="501"/>
        <end position="581"/>
    </location>
</feature>
<feature type="compositionally biased region" description="Basic residues" evidence="1">
    <location>
        <begin position="213"/>
        <end position="226"/>
    </location>
</feature>
<feature type="compositionally biased region" description="Low complexity" evidence="1">
    <location>
        <begin position="188"/>
        <end position="202"/>
    </location>
</feature>
<feature type="region of interest" description="Disordered" evidence="1">
    <location>
        <begin position="179"/>
        <end position="230"/>
    </location>
</feature>
<feature type="region of interest" description="Disordered" evidence="1">
    <location>
        <begin position="331"/>
        <end position="370"/>
    </location>
</feature>
<dbReference type="EMBL" id="LR812654">
    <property type="protein sequence ID" value="CAC5433834.1"/>
    <property type="molecule type" value="Genomic_DNA"/>
</dbReference>
<feature type="region of interest" description="Disordered" evidence="1">
    <location>
        <begin position="264"/>
        <end position="298"/>
    </location>
</feature>
<protein>
    <submittedName>
        <fullName evidence="2">Hypothetical_protein_conserved</fullName>
    </submittedName>
</protein>
<accession>A0A6J8FP60</accession>
<feature type="region of interest" description="Disordered" evidence="1">
    <location>
        <begin position="387"/>
        <end position="447"/>
    </location>
</feature>
<dbReference type="AlphaFoldDB" id="A0A6J8FP60"/>
<dbReference type="VEuPathDB" id="TriTrypDB:LdBPK_342520.1"/>
<evidence type="ECO:0000313" key="3">
    <source>
        <dbReference type="Proteomes" id="UP000601710"/>
    </source>
</evidence>
<reference evidence="2" key="1">
    <citation type="submission" date="2020-06" db="EMBL/GenBank/DDBJ databases">
        <authorList>
            <person name="Camacho E."/>
            <person name="Gonzalez-de la Fuente S."/>
            <person name="Rastrojo A."/>
            <person name="Peiro-Pastor R."/>
            <person name="Solana JC."/>
            <person name="Tabera L."/>
            <person name="Gamarro F."/>
            <person name="Carrasco-Ramiro F."/>
            <person name="Requena JM."/>
            <person name="Aguado B."/>
        </authorList>
    </citation>
    <scope>NUCLEOTIDE SEQUENCE</scope>
</reference>
<feature type="compositionally biased region" description="Basic and acidic residues" evidence="1">
    <location>
        <begin position="437"/>
        <end position="447"/>
    </location>
</feature>
<proteinExistence type="predicted"/>
<gene>
    <name evidence="2" type="ORF">LDHU3_34.4120</name>
</gene>
<dbReference type="VEuPathDB" id="TriTrypDB:LDHU3_34.4120"/>
<name>A0A6J8FP60_LEIDO</name>
<organism evidence="2 3">
    <name type="scientific">Leishmania donovani</name>
    <dbReference type="NCBI Taxonomy" id="5661"/>
    <lineage>
        <taxon>Eukaryota</taxon>
        <taxon>Discoba</taxon>
        <taxon>Euglenozoa</taxon>
        <taxon>Kinetoplastea</taxon>
        <taxon>Metakinetoplastina</taxon>
        <taxon>Trypanosomatida</taxon>
        <taxon>Trypanosomatidae</taxon>
        <taxon>Leishmaniinae</taxon>
        <taxon>Leishmania</taxon>
    </lineage>
</organism>
<feature type="compositionally biased region" description="Low complexity" evidence="1">
    <location>
        <begin position="277"/>
        <end position="286"/>
    </location>
</feature>